<feature type="region of interest" description="Disordered" evidence="1">
    <location>
        <begin position="101"/>
        <end position="133"/>
    </location>
</feature>
<dbReference type="InterPro" id="IPR021865">
    <property type="entry name" value="Peptidase_G2"/>
</dbReference>
<dbReference type="RefSeq" id="WP_082346918.1">
    <property type="nucleotide sequence ID" value="NZ_JAUKEF010000008.1"/>
</dbReference>
<gene>
    <name evidence="3" type="ORF">AF331_09310</name>
</gene>
<dbReference type="STRING" id="189381.GCA_900166615_00585"/>
<feature type="region of interest" description="Disordered" evidence="1">
    <location>
        <begin position="1"/>
        <end position="64"/>
    </location>
</feature>
<dbReference type="PATRIC" id="fig|189381.12.peg.3769"/>
<feature type="domain" description="Peptidase G2 IMC autoproteolytic cleavage" evidence="2">
    <location>
        <begin position="298"/>
        <end position="472"/>
    </location>
</feature>
<dbReference type="SUPFAM" id="SSF101967">
    <property type="entry name" value="Adhesin YadA, collagen-binding domain"/>
    <property type="match status" value="2"/>
</dbReference>
<feature type="compositionally biased region" description="Polar residues" evidence="1">
    <location>
        <begin position="14"/>
        <end position="42"/>
    </location>
</feature>
<dbReference type="InterPro" id="IPR011049">
    <property type="entry name" value="Serralysin-like_metalloprot_C"/>
</dbReference>
<dbReference type="OrthoDB" id="2942004at2"/>
<dbReference type="Gene3D" id="2.40.300.10">
    <property type="entry name" value="Head decoration protein D"/>
    <property type="match status" value="1"/>
</dbReference>
<evidence type="ECO:0000259" key="2">
    <source>
        <dbReference type="Pfam" id="PF11962"/>
    </source>
</evidence>
<dbReference type="Pfam" id="PF11962">
    <property type="entry name" value="Peptidase_G2"/>
    <property type="match status" value="1"/>
</dbReference>
<name>A0A0M0GM41_9BACI</name>
<dbReference type="AlphaFoldDB" id="A0A0M0GM41"/>
<dbReference type="Proteomes" id="UP000037405">
    <property type="component" value="Unassembled WGS sequence"/>
</dbReference>
<evidence type="ECO:0000313" key="4">
    <source>
        <dbReference type="Proteomes" id="UP000037405"/>
    </source>
</evidence>
<accession>A0A0M0GM41</accession>
<dbReference type="Gene3D" id="4.10.80.40">
    <property type="entry name" value="succinate dehydrogenase protein domain"/>
    <property type="match status" value="1"/>
</dbReference>
<dbReference type="EMBL" id="LGUE01000003">
    <property type="protein sequence ID" value="KON90562.1"/>
    <property type="molecule type" value="Genomic_DNA"/>
</dbReference>
<feature type="region of interest" description="Disordered" evidence="1">
    <location>
        <begin position="148"/>
        <end position="168"/>
    </location>
</feature>
<comment type="caution">
    <text evidence="3">The sequence shown here is derived from an EMBL/GenBank/DDBJ whole genome shotgun (WGS) entry which is preliminary data.</text>
</comment>
<organism evidence="3 4">
    <name type="scientific">Rossellomorea marisflavi</name>
    <dbReference type="NCBI Taxonomy" id="189381"/>
    <lineage>
        <taxon>Bacteria</taxon>
        <taxon>Bacillati</taxon>
        <taxon>Bacillota</taxon>
        <taxon>Bacilli</taxon>
        <taxon>Bacillales</taxon>
        <taxon>Bacillaceae</taxon>
        <taxon>Rossellomorea</taxon>
    </lineage>
</organism>
<reference evidence="4" key="1">
    <citation type="submission" date="2015-07" db="EMBL/GenBank/DDBJ databases">
        <title>Fjat-14235 jcm11544.</title>
        <authorList>
            <person name="Liu B."/>
            <person name="Wang J."/>
            <person name="Zhu Y."/>
            <person name="Liu G."/>
            <person name="Chen Q."/>
            <person name="Chen Z."/>
            <person name="Lan J."/>
            <person name="Che J."/>
            <person name="Ge C."/>
            <person name="Shi H."/>
            <person name="Pan Z."/>
            <person name="Liu X."/>
        </authorList>
    </citation>
    <scope>NUCLEOTIDE SEQUENCE [LARGE SCALE GENOMIC DNA]</scope>
    <source>
        <strain evidence="4">JCM 11544</strain>
    </source>
</reference>
<sequence>MADSCNRNPAALCSSAQGSNTVADGVSSTAQGYQTRTNNSFAHSEGSNTTAGNGRSGGGAASHAEGHLAVTGADTAHAQGYATIASGDAAHAQGYLTAATGASSHAQGARTRAEGISAHAEGEGNTASGRASHAEGGAFDLARNLAPTRASGESSHAEGIGTIASGFGSHAQGGTNDITFSPGPRALNNFSHAQGLSTISSGIASHAQGALTDARGDLAHAEGYLNVASGIASHAEGLSTVADGDYSHSEGLNTRTSTFPGAHIMGRNGDAIEAHSWFIANGPDEVTRGIGAQWLASTGDMSVQGTFIPGGQDYAELFESINGEAIDVGYFVTLVDDKIRIATDQDDYILGVTSATPGIIGNGENLRWKDQFMKDEWGRVIKEEVVIPAKYDASGMLIQREEVRMQPVLNPDWDPSQAYVPRIKRTEWSAVGMIGILRVRDDGTSRVNGFCRPNGEGMATDSEQGYRVIKRTGPNQIVIILK</sequence>
<keyword evidence="4" id="KW-1185">Reference proteome</keyword>
<proteinExistence type="predicted"/>
<protein>
    <recommendedName>
        <fullName evidence="2">Peptidase G2 IMC autoproteolytic cleavage domain-containing protein</fullName>
    </recommendedName>
</protein>
<evidence type="ECO:0000313" key="3">
    <source>
        <dbReference type="EMBL" id="KON90562.1"/>
    </source>
</evidence>
<evidence type="ECO:0000256" key="1">
    <source>
        <dbReference type="SAM" id="MobiDB-lite"/>
    </source>
</evidence>